<evidence type="ECO:0000313" key="3">
    <source>
        <dbReference type="Proteomes" id="UP000823749"/>
    </source>
</evidence>
<gene>
    <name evidence="2" type="ORF">RHGRI_032501</name>
</gene>
<keyword evidence="1" id="KW-0732">Signal</keyword>
<accession>A0AAV6IFW0</accession>
<dbReference type="EMBL" id="JACTNZ010000011">
    <property type="protein sequence ID" value="KAG5526239.1"/>
    <property type="molecule type" value="Genomic_DNA"/>
</dbReference>
<feature type="chain" id="PRO_5043417169" evidence="1">
    <location>
        <begin position="30"/>
        <end position="173"/>
    </location>
</feature>
<evidence type="ECO:0000313" key="2">
    <source>
        <dbReference type="EMBL" id="KAG5526239.1"/>
    </source>
</evidence>
<feature type="signal peptide" evidence="1">
    <location>
        <begin position="1"/>
        <end position="29"/>
    </location>
</feature>
<dbReference type="AlphaFoldDB" id="A0AAV6IFW0"/>
<dbReference type="Proteomes" id="UP000823749">
    <property type="component" value="Chromosome 11"/>
</dbReference>
<keyword evidence="3" id="KW-1185">Reference proteome</keyword>
<name>A0AAV6IFW0_9ERIC</name>
<sequence length="173" mass="18061">MVPLILFFQYIFSHLFIHATKSIMPLVRALPNVVAWWIVVTSNKPRPAVAPNPSAPKPNRVPPNHLSVVPAHLASSARVRVIVVIGLLSDPQAHRRGPSEVAASAGEVLAILSSASGMPEGAVADTLVGVLLGKCRHIGVPGHGAHPDGRSSGVVGVEVVLRGVLAMGGMEHC</sequence>
<comment type="caution">
    <text evidence="2">The sequence shown here is derived from an EMBL/GenBank/DDBJ whole genome shotgun (WGS) entry which is preliminary data.</text>
</comment>
<reference evidence="2" key="1">
    <citation type="submission" date="2020-08" db="EMBL/GenBank/DDBJ databases">
        <title>Plant Genome Project.</title>
        <authorList>
            <person name="Zhang R.-G."/>
        </authorList>
    </citation>
    <scope>NUCLEOTIDE SEQUENCE</scope>
    <source>
        <strain evidence="2">WSP0</strain>
        <tissue evidence="2">Leaf</tissue>
    </source>
</reference>
<evidence type="ECO:0000256" key="1">
    <source>
        <dbReference type="SAM" id="SignalP"/>
    </source>
</evidence>
<protein>
    <submittedName>
        <fullName evidence="2">Uncharacterized protein</fullName>
    </submittedName>
</protein>
<organism evidence="2 3">
    <name type="scientific">Rhododendron griersonianum</name>
    <dbReference type="NCBI Taxonomy" id="479676"/>
    <lineage>
        <taxon>Eukaryota</taxon>
        <taxon>Viridiplantae</taxon>
        <taxon>Streptophyta</taxon>
        <taxon>Embryophyta</taxon>
        <taxon>Tracheophyta</taxon>
        <taxon>Spermatophyta</taxon>
        <taxon>Magnoliopsida</taxon>
        <taxon>eudicotyledons</taxon>
        <taxon>Gunneridae</taxon>
        <taxon>Pentapetalae</taxon>
        <taxon>asterids</taxon>
        <taxon>Ericales</taxon>
        <taxon>Ericaceae</taxon>
        <taxon>Ericoideae</taxon>
        <taxon>Rhodoreae</taxon>
        <taxon>Rhododendron</taxon>
    </lineage>
</organism>
<proteinExistence type="predicted"/>